<keyword evidence="5" id="KW-1185">Reference proteome</keyword>
<dbReference type="GO" id="GO:0030313">
    <property type="term" value="C:cell envelope"/>
    <property type="evidence" value="ECO:0007669"/>
    <property type="project" value="TreeGrafter"/>
</dbReference>
<comment type="caution">
    <text evidence="4">The sequence shown here is derived from an EMBL/GenBank/DDBJ whole genome shotgun (WGS) entry which is preliminary data.</text>
</comment>
<evidence type="ECO:0000259" key="3">
    <source>
        <dbReference type="Pfam" id="PF25967"/>
    </source>
</evidence>
<feature type="domain" description="Multidrug resistance protein MdtA-like C-terminal permuted SH3" evidence="3">
    <location>
        <begin position="316"/>
        <end position="373"/>
    </location>
</feature>
<keyword evidence="2" id="KW-0175">Coiled coil</keyword>
<evidence type="ECO:0000313" key="5">
    <source>
        <dbReference type="Proteomes" id="UP001138802"/>
    </source>
</evidence>
<evidence type="ECO:0000256" key="1">
    <source>
        <dbReference type="ARBA" id="ARBA00022448"/>
    </source>
</evidence>
<dbReference type="RefSeq" id="WP_200386423.1">
    <property type="nucleotide sequence ID" value="NZ_NRSD01000002.1"/>
</dbReference>
<dbReference type="Gene3D" id="1.10.287.470">
    <property type="entry name" value="Helix hairpin bin"/>
    <property type="match status" value="1"/>
</dbReference>
<dbReference type="InterPro" id="IPR051909">
    <property type="entry name" value="MFP_Cation_Efflux"/>
</dbReference>
<dbReference type="AlphaFoldDB" id="A0A9X1B858"/>
<dbReference type="GO" id="GO:0015679">
    <property type="term" value="P:plasma membrane copper ion transport"/>
    <property type="evidence" value="ECO:0007669"/>
    <property type="project" value="TreeGrafter"/>
</dbReference>
<feature type="coiled-coil region" evidence="2">
    <location>
        <begin position="143"/>
        <end position="170"/>
    </location>
</feature>
<dbReference type="Gene3D" id="2.40.50.100">
    <property type="match status" value="1"/>
</dbReference>
<dbReference type="PANTHER" id="PTHR30097:SF4">
    <property type="entry name" value="SLR6042 PROTEIN"/>
    <property type="match status" value="1"/>
</dbReference>
<dbReference type="EMBL" id="NRSD01000002">
    <property type="protein sequence ID" value="MBK1643611.1"/>
    <property type="molecule type" value="Genomic_DNA"/>
</dbReference>
<evidence type="ECO:0000256" key="2">
    <source>
        <dbReference type="SAM" id="Coils"/>
    </source>
</evidence>
<dbReference type="GO" id="GO:0060003">
    <property type="term" value="P:copper ion export"/>
    <property type="evidence" value="ECO:0007669"/>
    <property type="project" value="TreeGrafter"/>
</dbReference>
<reference evidence="4 5" key="1">
    <citation type="journal article" date="2020" name="Microorganisms">
        <title>Osmotic Adaptation and Compatible Solute Biosynthesis of Phototrophic Bacteria as Revealed from Genome Analyses.</title>
        <authorList>
            <person name="Imhoff J.F."/>
            <person name="Rahn T."/>
            <person name="Kunzel S."/>
            <person name="Keller A."/>
            <person name="Neulinger S.C."/>
        </authorList>
    </citation>
    <scope>NUCLEOTIDE SEQUENCE [LARGE SCALE GENOMIC DNA]</scope>
    <source>
        <strain evidence="4 5">DSM 21303</strain>
    </source>
</reference>
<dbReference type="Pfam" id="PF25967">
    <property type="entry name" value="RND-MFP_C"/>
    <property type="match status" value="1"/>
</dbReference>
<dbReference type="PANTHER" id="PTHR30097">
    <property type="entry name" value="CATION EFFLUX SYSTEM PROTEIN CUSB"/>
    <property type="match status" value="1"/>
</dbReference>
<gene>
    <name evidence="4" type="ORF">CKO25_02845</name>
</gene>
<organism evidence="4 5">
    <name type="scientific">Thiocapsa imhoffii</name>
    <dbReference type="NCBI Taxonomy" id="382777"/>
    <lineage>
        <taxon>Bacteria</taxon>
        <taxon>Pseudomonadati</taxon>
        <taxon>Pseudomonadota</taxon>
        <taxon>Gammaproteobacteria</taxon>
        <taxon>Chromatiales</taxon>
        <taxon>Chromatiaceae</taxon>
        <taxon>Thiocapsa</taxon>
    </lineage>
</organism>
<dbReference type="SUPFAM" id="SSF111369">
    <property type="entry name" value="HlyD-like secretion proteins"/>
    <property type="match status" value="1"/>
</dbReference>
<protein>
    <recommendedName>
        <fullName evidence="3">Multidrug resistance protein MdtA-like C-terminal permuted SH3 domain-containing protein</fullName>
    </recommendedName>
</protein>
<name>A0A9X1B858_9GAMM</name>
<dbReference type="Gene3D" id="2.40.420.20">
    <property type="match status" value="1"/>
</dbReference>
<evidence type="ECO:0000313" key="4">
    <source>
        <dbReference type="EMBL" id="MBK1643611.1"/>
    </source>
</evidence>
<keyword evidence="1" id="KW-0813">Transport</keyword>
<dbReference type="Proteomes" id="UP001138802">
    <property type="component" value="Unassembled WGS sequence"/>
</dbReference>
<dbReference type="Gene3D" id="2.40.30.170">
    <property type="match status" value="1"/>
</dbReference>
<dbReference type="InterPro" id="IPR058627">
    <property type="entry name" value="MdtA-like_C"/>
</dbReference>
<proteinExistence type="predicted"/>
<sequence>MTRTAVMAVRAPRSLPGHRIAWLLWCLLPSLVLAHPGHDHGVTEPVPVAANLPTRQPDGSLFLPKSVQRLYGVRTLQVELTQVGHSEHVIGEVVADPNASGLLQAPKLGRIHTTEQGLPVLGQEVTAGTLLAWLEPLPTSLERANQEAQLADLEGQLALLRQRLERLEQLQESAPRQELEDVILQLTSTEARRAAVSRGLDEHQPLYAPVSGVVSQTRLHAGAIVDEHEALLELVDPRRLQVTAFVSDPALIDAVVDASARTASGEPLRLRLIGSGLRLQAQTLPLQFELLGEFPRLALGQPLSVLLETANQRTGVVLPRPAVVRQGGGADQVWVHTSAERFTPRLVRVEPIDAERVLVGAGLTPGERVVILGASLLNQVR</sequence>
<accession>A0A9X1B858</accession>